<dbReference type="InterPro" id="IPR009057">
    <property type="entry name" value="Homeodomain-like_sf"/>
</dbReference>
<proteinExistence type="inferred from homology"/>
<name>A0AAE1JKT3_9FABA</name>
<gene>
    <name evidence="8" type="ORF">QN277_010604</name>
</gene>
<evidence type="ECO:0000256" key="3">
    <source>
        <dbReference type="ARBA" id="ARBA00023015"/>
    </source>
</evidence>
<protein>
    <recommendedName>
        <fullName evidence="7">HTH myb-type domain-containing protein</fullName>
    </recommendedName>
</protein>
<comment type="subcellular location">
    <subcellularLocation>
        <location evidence="1">Nucleus</location>
    </subcellularLocation>
</comment>
<accession>A0AAE1JKT3</accession>
<evidence type="ECO:0000256" key="4">
    <source>
        <dbReference type="ARBA" id="ARBA00023054"/>
    </source>
</evidence>
<dbReference type="InterPro" id="IPR046955">
    <property type="entry name" value="PHR1-like"/>
</dbReference>
<dbReference type="PANTHER" id="PTHR31499:SF79">
    <property type="entry name" value="HTH MYB-TYPE DOMAIN-CONTAINING PROTEIN"/>
    <property type="match status" value="1"/>
</dbReference>
<evidence type="ECO:0000256" key="1">
    <source>
        <dbReference type="ARBA" id="ARBA00004123"/>
    </source>
</evidence>
<dbReference type="InterPro" id="IPR025756">
    <property type="entry name" value="Myb_CC_LHEQLE"/>
</dbReference>
<dbReference type="InterPro" id="IPR006447">
    <property type="entry name" value="Myb_dom_plants"/>
</dbReference>
<dbReference type="NCBIfam" id="TIGR01557">
    <property type="entry name" value="myb_SHAQKYF"/>
    <property type="match status" value="1"/>
</dbReference>
<dbReference type="EMBL" id="JAWXYG010000016">
    <property type="protein sequence ID" value="KAK4253280.1"/>
    <property type="molecule type" value="Genomic_DNA"/>
</dbReference>
<comment type="similarity">
    <text evidence="2">Belongs to the MYB-CC family.</text>
</comment>
<evidence type="ECO:0000256" key="6">
    <source>
        <dbReference type="ARBA" id="ARBA00023242"/>
    </source>
</evidence>
<dbReference type="FunFam" id="1.10.10.60:FF:000007">
    <property type="entry name" value="Two-component response regulator"/>
    <property type="match status" value="1"/>
</dbReference>
<dbReference type="GO" id="GO:0005634">
    <property type="term" value="C:nucleus"/>
    <property type="evidence" value="ECO:0007669"/>
    <property type="project" value="UniProtKB-SubCell"/>
</dbReference>
<dbReference type="GO" id="GO:0003677">
    <property type="term" value="F:DNA binding"/>
    <property type="evidence" value="ECO:0007669"/>
    <property type="project" value="InterPro"/>
</dbReference>
<reference evidence="8" key="1">
    <citation type="submission" date="2023-10" db="EMBL/GenBank/DDBJ databases">
        <title>Chromosome-level genome of the transformable northern wattle, Acacia crassicarpa.</title>
        <authorList>
            <person name="Massaro I."/>
            <person name="Sinha N.R."/>
            <person name="Poethig S."/>
            <person name="Leichty A.R."/>
        </authorList>
    </citation>
    <scope>NUCLEOTIDE SEQUENCE</scope>
    <source>
        <strain evidence="8">Acra3RX</strain>
        <tissue evidence="8">Leaf</tissue>
    </source>
</reference>
<dbReference type="AlphaFoldDB" id="A0AAE1JKT3"/>
<dbReference type="PANTHER" id="PTHR31499">
    <property type="entry name" value="MYB FAMILY TRANSCRIPTION FACTOR PHL11"/>
    <property type="match status" value="1"/>
</dbReference>
<evidence type="ECO:0000256" key="2">
    <source>
        <dbReference type="ARBA" id="ARBA00006783"/>
    </source>
</evidence>
<dbReference type="Proteomes" id="UP001293593">
    <property type="component" value="Unassembled WGS sequence"/>
</dbReference>
<evidence type="ECO:0000256" key="5">
    <source>
        <dbReference type="ARBA" id="ARBA00023163"/>
    </source>
</evidence>
<evidence type="ECO:0000313" key="9">
    <source>
        <dbReference type="Proteomes" id="UP001293593"/>
    </source>
</evidence>
<organism evidence="8 9">
    <name type="scientific">Acacia crassicarpa</name>
    <name type="common">northern wattle</name>
    <dbReference type="NCBI Taxonomy" id="499986"/>
    <lineage>
        <taxon>Eukaryota</taxon>
        <taxon>Viridiplantae</taxon>
        <taxon>Streptophyta</taxon>
        <taxon>Embryophyta</taxon>
        <taxon>Tracheophyta</taxon>
        <taxon>Spermatophyta</taxon>
        <taxon>Magnoliopsida</taxon>
        <taxon>eudicotyledons</taxon>
        <taxon>Gunneridae</taxon>
        <taxon>Pentapetalae</taxon>
        <taxon>rosids</taxon>
        <taxon>fabids</taxon>
        <taxon>Fabales</taxon>
        <taxon>Fabaceae</taxon>
        <taxon>Caesalpinioideae</taxon>
        <taxon>mimosoid clade</taxon>
        <taxon>Acacieae</taxon>
        <taxon>Acacia</taxon>
    </lineage>
</organism>
<keyword evidence="6" id="KW-0539">Nucleus</keyword>
<comment type="caution">
    <text evidence="8">The sequence shown here is derived from an EMBL/GenBank/DDBJ whole genome shotgun (WGS) entry which is preliminary data.</text>
</comment>
<dbReference type="InterPro" id="IPR017930">
    <property type="entry name" value="Myb_dom"/>
</dbReference>
<dbReference type="Pfam" id="PF14379">
    <property type="entry name" value="Myb_CC_LHEQLE"/>
    <property type="match status" value="1"/>
</dbReference>
<keyword evidence="9" id="KW-1185">Reference proteome</keyword>
<dbReference type="InterPro" id="IPR001005">
    <property type="entry name" value="SANT/Myb"/>
</dbReference>
<keyword evidence="3" id="KW-0805">Transcription regulation</keyword>
<sequence length="278" mass="31089">MASNNNLSSSSTDAVLIGDASAKERLRWTQQLHDLFVKAVNRLGGPDRATPKSIVKEMTSMGVSGITIYHVKSHLQKYRINKLIPESATGSKLERRSISDILRNFSTLTPLQLKEALHLQMEVQKRLSDQLEVQRSLKLKMEAQGKYLERLGQTYQNSTISTKPDGNNKLHVNNNAAPTTTSMSCLSEESDDIVQPTHYGSKRRRSNAVTHKKQRIVVQDDAIRVNNFPTSLDQLSSSSSSSSSPTPEFYNQNWDLLPWNQLAASFPCESSLVPSYLL</sequence>
<dbReference type="SUPFAM" id="SSF46689">
    <property type="entry name" value="Homeodomain-like"/>
    <property type="match status" value="1"/>
</dbReference>
<dbReference type="Gene3D" id="1.10.10.60">
    <property type="entry name" value="Homeodomain-like"/>
    <property type="match status" value="1"/>
</dbReference>
<evidence type="ECO:0000259" key="7">
    <source>
        <dbReference type="PROSITE" id="PS51294"/>
    </source>
</evidence>
<dbReference type="GO" id="GO:0003700">
    <property type="term" value="F:DNA-binding transcription factor activity"/>
    <property type="evidence" value="ECO:0007669"/>
    <property type="project" value="InterPro"/>
</dbReference>
<feature type="domain" description="HTH myb-type" evidence="7">
    <location>
        <begin position="25"/>
        <end position="83"/>
    </location>
</feature>
<dbReference type="PROSITE" id="PS51294">
    <property type="entry name" value="HTH_MYB"/>
    <property type="match status" value="1"/>
</dbReference>
<keyword evidence="5" id="KW-0804">Transcription</keyword>
<dbReference type="Pfam" id="PF00249">
    <property type="entry name" value="Myb_DNA-binding"/>
    <property type="match status" value="1"/>
</dbReference>
<evidence type="ECO:0000313" key="8">
    <source>
        <dbReference type="EMBL" id="KAK4253280.1"/>
    </source>
</evidence>
<keyword evidence="4" id="KW-0175">Coiled coil</keyword>